<evidence type="ECO:0008006" key="6">
    <source>
        <dbReference type="Google" id="ProtNLM"/>
    </source>
</evidence>
<dbReference type="InterPro" id="IPR042099">
    <property type="entry name" value="ANL_N_sf"/>
</dbReference>
<dbReference type="InterPro" id="IPR020845">
    <property type="entry name" value="AMP-binding_CS"/>
</dbReference>
<feature type="domain" description="AMP-binding enzyme C-terminal" evidence="3">
    <location>
        <begin position="478"/>
        <end position="557"/>
    </location>
</feature>
<organism evidence="4 5">
    <name type="scientific">Pythium insidiosum</name>
    <name type="common">Pythiosis disease agent</name>
    <dbReference type="NCBI Taxonomy" id="114742"/>
    <lineage>
        <taxon>Eukaryota</taxon>
        <taxon>Sar</taxon>
        <taxon>Stramenopiles</taxon>
        <taxon>Oomycota</taxon>
        <taxon>Peronosporomycetes</taxon>
        <taxon>Pythiales</taxon>
        <taxon>Pythiaceae</taxon>
        <taxon>Pythium</taxon>
    </lineage>
</organism>
<dbReference type="InterPro" id="IPR000873">
    <property type="entry name" value="AMP-dep_synth/lig_dom"/>
</dbReference>
<proteinExistence type="inferred from homology"/>
<dbReference type="Gene3D" id="3.30.300.30">
    <property type="match status" value="1"/>
</dbReference>
<dbReference type="GO" id="GO:0006631">
    <property type="term" value="P:fatty acid metabolic process"/>
    <property type="evidence" value="ECO:0007669"/>
    <property type="project" value="TreeGrafter"/>
</dbReference>
<accession>A0AAD5LCD2</accession>
<dbReference type="GO" id="GO:0031956">
    <property type="term" value="F:medium-chain fatty acid-CoA ligase activity"/>
    <property type="evidence" value="ECO:0007669"/>
    <property type="project" value="TreeGrafter"/>
</dbReference>
<dbReference type="PANTHER" id="PTHR43201">
    <property type="entry name" value="ACYL-COA SYNTHETASE"/>
    <property type="match status" value="1"/>
</dbReference>
<dbReference type="Pfam" id="PF13193">
    <property type="entry name" value="AMP-binding_C"/>
    <property type="match status" value="1"/>
</dbReference>
<comment type="similarity">
    <text evidence="1">Belongs to the ATP-dependent AMP-binding enzyme family.</text>
</comment>
<dbReference type="SUPFAM" id="SSF56801">
    <property type="entry name" value="Acetyl-CoA synthetase-like"/>
    <property type="match status" value="1"/>
</dbReference>
<name>A0AAD5LCD2_PYTIN</name>
<evidence type="ECO:0000313" key="5">
    <source>
        <dbReference type="Proteomes" id="UP001209570"/>
    </source>
</evidence>
<evidence type="ECO:0000259" key="2">
    <source>
        <dbReference type="Pfam" id="PF00501"/>
    </source>
</evidence>
<dbReference type="InterPro" id="IPR045851">
    <property type="entry name" value="AMP-bd_C_sf"/>
</dbReference>
<feature type="domain" description="AMP-dependent synthetase/ligase" evidence="2">
    <location>
        <begin position="42"/>
        <end position="424"/>
    </location>
</feature>
<dbReference type="PANTHER" id="PTHR43201:SF8">
    <property type="entry name" value="ACYL-COA SYNTHETASE FAMILY MEMBER 3"/>
    <property type="match status" value="1"/>
</dbReference>
<comment type="caution">
    <text evidence="4">The sequence shown here is derived from an EMBL/GenBank/DDBJ whole genome shotgun (WGS) entry which is preliminary data.</text>
</comment>
<dbReference type="Gene3D" id="3.40.50.12780">
    <property type="entry name" value="N-terminal domain of ligase-like"/>
    <property type="match status" value="1"/>
</dbReference>
<evidence type="ECO:0000259" key="3">
    <source>
        <dbReference type="Pfam" id="PF13193"/>
    </source>
</evidence>
<keyword evidence="5" id="KW-1185">Reference proteome</keyword>
<dbReference type="Proteomes" id="UP001209570">
    <property type="component" value="Unassembled WGS sequence"/>
</dbReference>
<dbReference type="InterPro" id="IPR025110">
    <property type="entry name" value="AMP-bd_C"/>
</dbReference>
<protein>
    <recommendedName>
        <fullName evidence="6">Acyl-CoA synthetase</fullName>
    </recommendedName>
</protein>
<evidence type="ECO:0000256" key="1">
    <source>
        <dbReference type="ARBA" id="ARBA00006432"/>
    </source>
</evidence>
<evidence type="ECO:0000313" key="4">
    <source>
        <dbReference type="EMBL" id="KAJ0393486.1"/>
    </source>
</evidence>
<dbReference type="AlphaFoldDB" id="A0AAD5LCD2"/>
<dbReference type="PROSITE" id="PS00455">
    <property type="entry name" value="AMP_BINDING"/>
    <property type="match status" value="1"/>
</dbReference>
<reference evidence="4" key="1">
    <citation type="submission" date="2021-12" db="EMBL/GenBank/DDBJ databases">
        <title>Prjna785345.</title>
        <authorList>
            <person name="Rujirawat T."/>
            <person name="Krajaejun T."/>
        </authorList>
    </citation>
    <scope>NUCLEOTIDE SEQUENCE</scope>
    <source>
        <strain evidence="4">Pi057C3</strain>
    </source>
</reference>
<dbReference type="EMBL" id="JAKCXM010000488">
    <property type="protein sequence ID" value="KAJ0393486.1"/>
    <property type="molecule type" value="Genomic_DNA"/>
</dbReference>
<dbReference type="Pfam" id="PF00501">
    <property type="entry name" value="AMP-binding"/>
    <property type="match status" value="1"/>
</dbReference>
<sequence length="571" mass="62999">MMAATLRLRLARRLIWTPTRHQTTAAVPHLFDRLLAHGSGVAVVEAASAPWSFAALLRASLRLSDEIQRSLPRGVQGSAHEQPRVAYLGARGTAYVTMQWATWLAGGIGVPLHAAHPGDELQYLLEDSGAALLLVSDDVLHADQRLQSFVDGVERRGRVGVLRRQPLAYEDAMAASLDAPAEDAVRRWTASKRLWDRSNAAHIVYTSGTTGRPKGVVMTHAGLTAQIHDVVTAWEMTARDHLLHFLPLHHVHGILNNLLCVHYAGGSVEFLPSAKAPLIWSRLAEQPTPDQRSVTMLMAVPTIYMNLLEDVARPSGAYDVQRAVQAARDVRVAISGSMACPVSILNRWHELTGHRLLERYGMTELGMVLTNPLHGERHLGFVGQPFPSVQARLVDPETESPIDLPSEQEGELRVRGPTVFREYWGKPDATAREFDADGWFKTGDIAQYSAERQSFRIRGRASADIIKTGGYKISALDVERVLLTHPQVRECAVFGLPDEKWGQIVAVVLRSSAPSELPTPDAFSPPLPAFAKQHLADYRVPRRYFLVDEIPKNAMGKVNKKALAQLFADKA</sequence>
<gene>
    <name evidence="4" type="ORF">P43SY_001247</name>
</gene>